<dbReference type="Proteomes" id="UP000440125">
    <property type="component" value="Unassembled WGS sequence"/>
</dbReference>
<protein>
    <submittedName>
        <fullName evidence="1">Uncharacterized protein</fullName>
    </submittedName>
</protein>
<name>A0A6A9QIQ5_ACIIN</name>
<proteinExistence type="predicted"/>
<gene>
    <name evidence="1" type="ORF">D1867_10710</name>
</gene>
<dbReference type="AlphaFoldDB" id="A0A6A9QIQ5"/>
<sequence>MKLLSIRKKLSILRTVENQKRWTSSILFEAAKNLGRGIQNLAFCLIFARFWIS</sequence>
<comment type="caution">
    <text evidence="1">The sequence shown here is derived from an EMBL/GenBank/DDBJ whole genome shotgun (WGS) entry which is preliminary data.</text>
</comment>
<organism evidence="1 2">
    <name type="scientific">Acidianus infernus</name>
    <dbReference type="NCBI Taxonomy" id="12915"/>
    <lineage>
        <taxon>Archaea</taxon>
        <taxon>Thermoproteota</taxon>
        <taxon>Thermoprotei</taxon>
        <taxon>Sulfolobales</taxon>
        <taxon>Sulfolobaceae</taxon>
        <taxon>Acidianus</taxon>
    </lineage>
</organism>
<reference evidence="1 2" key="1">
    <citation type="submission" date="2019-10" db="EMBL/GenBank/DDBJ databases">
        <title>Genome Sequences from Six Type Strain Members of the Archaeal Family Sulfolobaceae: Acidianus ambivalens, Acidianus infernus, Metallosphaera prunae, Stygiolobus azoricus, Sulfolobus metallicus, and Sulfurisphaera ohwakuensis.</title>
        <authorList>
            <person name="Counts J.A."/>
            <person name="Kelly R.M."/>
        </authorList>
    </citation>
    <scope>NUCLEOTIDE SEQUENCE [LARGE SCALE GENOMIC DNA]</scope>
    <source>
        <strain evidence="1 2">DSM 3191</strain>
    </source>
</reference>
<dbReference type="EMBL" id="WFIY01000004">
    <property type="protein sequence ID" value="MUM65703.1"/>
    <property type="molecule type" value="Genomic_DNA"/>
</dbReference>
<evidence type="ECO:0000313" key="2">
    <source>
        <dbReference type="Proteomes" id="UP000440125"/>
    </source>
</evidence>
<evidence type="ECO:0000313" key="1">
    <source>
        <dbReference type="EMBL" id="MUM65703.1"/>
    </source>
</evidence>
<accession>A0A6A9QIQ5</accession>
<keyword evidence="2" id="KW-1185">Reference proteome</keyword>